<evidence type="ECO:0000313" key="2">
    <source>
        <dbReference type="EMBL" id="KAK6346241.1"/>
    </source>
</evidence>
<name>A0AAV9UNK6_9PEZI</name>
<organism evidence="2 3">
    <name type="scientific">Orbilia blumenaviensis</name>
    <dbReference type="NCBI Taxonomy" id="1796055"/>
    <lineage>
        <taxon>Eukaryota</taxon>
        <taxon>Fungi</taxon>
        <taxon>Dikarya</taxon>
        <taxon>Ascomycota</taxon>
        <taxon>Pezizomycotina</taxon>
        <taxon>Orbiliomycetes</taxon>
        <taxon>Orbiliales</taxon>
        <taxon>Orbiliaceae</taxon>
        <taxon>Orbilia</taxon>
    </lineage>
</organism>
<feature type="signal peptide" evidence="1">
    <location>
        <begin position="1"/>
        <end position="18"/>
    </location>
</feature>
<reference evidence="2 3" key="1">
    <citation type="submission" date="2019-10" db="EMBL/GenBank/DDBJ databases">
        <authorList>
            <person name="Palmer J.M."/>
        </authorList>
    </citation>
    <scope>NUCLEOTIDE SEQUENCE [LARGE SCALE GENOMIC DNA]</scope>
    <source>
        <strain evidence="2 3">TWF730</strain>
    </source>
</reference>
<comment type="caution">
    <text evidence="2">The sequence shown here is derived from an EMBL/GenBank/DDBJ whole genome shotgun (WGS) entry which is preliminary data.</text>
</comment>
<accession>A0AAV9UNK6</accession>
<gene>
    <name evidence="2" type="ORF">TWF730_010571</name>
</gene>
<sequence length="164" mass="17826">MQLTNLLLPILSLTSVLSASPIQVLEPRADTPANVFKISNFSNSGVPHSLLSYVSFTVEGSNWSSYCTASSSVKPSIATTPFPTKCNKPGISFGFEVKTGIGYVLTIIHRYNKDQSINLGTIWAGTDVQTRVNPANPNGNVEYLNYPSNFTIPYSTYTQPKKAT</sequence>
<dbReference type="AlphaFoldDB" id="A0AAV9UNK6"/>
<evidence type="ECO:0000313" key="3">
    <source>
        <dbReference type="Proteomes" id="UP001373714"/>
    </source>
</evidence>
<proteinExistence type="predicted"/>
<protein>
    <submittedName>
        <fullName evidence="2">Uncharacterized protein</fullName>
    </submittedName>
</protein>
<evidence type="ECO:0000256" key="1">
    <source>
        <dbReference type="SAM" id="SignalP"/>
    </source>
</evidence>
<dbReference type="Proteomes" id="UP001373714">
    <property type="component" value="Unassembled WGS sequence"/>
</dbReference>
<keyword evidence="3" id="KW-1185">Reference proteome</keyword>
<dbReference type="EMBL" id="JAVHNS010000008">
    <property type="protein sequence ID" value="KAK6346241.1"/>
    <property type="molecule type" value="Genomic_DNA"/>
</dbReference>
<keyword evidence="1" id="KW-0732">Signal</keyword>
<feature type="chain" id="PRO_5043877774" evidence="1">
    <location>
        <begin position="19"/>
        <end position="164"/>
    </location>
</feature>